<dbReference type="InterPro" id="IPR036514">
    <property type="entry name" value="SGNH_hydro_sf"/>
</dbReference>
<proteinExistence type="predicted"/>
<name>A0ABU2LCH9_9ACTN</name>
<dbReference type="CDD" id="cd01823">
    <property type="entry name" value="SEST_like"/>
    <property type="match status" value="1"/>
</dbReference>
<dbReference type="SUPFAM" id="SSF52266">
    <property type="entry name" value="SGNH hydrolase"/>
    <property type="match status" value="1"/>
</dbReference>
<dbReference type="InterPro" id="IPR037460">
    <property type="entry name" value="SEST-like"/>
</dbReference>
<protein>
    <submittedName>
        <fullName evidence="2">SGNH/GDSL hydrolase family protein</fullName>
        <ecNumber evidence="2">3.1.-.-</ecNumber>
    </submittedName>
</protein>
<dbReference type="RefSeq" id="WP_311632179.1">
    <property type="nucleotide sequence ID" value="NZ_JAVREN010000033.1"/>
</dbReference>
<dbReference type="GO" id="GO:0016787">
    <property type="term" value="F:hydrolase activity"/>
    <property type="evidence" value="ECO:0007669"/>
    <property type="project" value="UniProtKB-KW"/>
</dbReference>
<dbReference type="EMBL" id="JAVREN010000033">
    <property type="protein sequence ID" value="MDT0309222.1"/>
    <property type="molecule type" value="Genomic_DNA"/>
</dbReference>
<dbReference type="InterPro" id="IPR013830">
    <property type="entry name" value="SGNH_hydro"/>
</dbReference>
<evidence type="ECO:0000313" key="2">
    <source>
        <dbReference type="EMBL" id="MDT0309222.1"/>
    </source>
</evidence>
<feature type="domain" description="SGNH hydrolase-type esterase" evidence="1">
    <location>
        <begin position="12"/>
        <end position="247"/>
    </location>
</feature>
<sequence length="266" mass="27741">MGGFEAGERYVALGSSFAAGPGIRPRRAGSPRRAGRSAANYASLVARSLGLDLTDVSFSGATAEEVLNGPRRGGPAQLAAITPRTRLVTVTCGGNDVGYVPRLTLASLPGPLRALPPVRRRVEELGEGADERFATLAETFDRLLAAVARRAPAATVLLVDYLPLLPPEEEAGAGPLSPGLARWGRETARRLVDETRAAAERGGCGYVAASAAGRAHHAWSDEPWTTRFRLGPGSPAPYHPNAAGMRAVAGLVLDALAAGSREPQRP</sequence>
<dbReference type="EC" id="3.1.-.-" evidence="2"/>
<dbReference type="PANTHER" id="PTHR37981">
    <property type="entry name" value="LIPASE 2"/>
    <property type="match status" value="1"/>
</dbReference>
<keyword evidence="2" id="KW-0378">Hydrolase</keyword>
<evidence type="ECO:0000313" key="3">
    <source>
        <dbReference type="Proteomes" id="UP001183388"/>
    </source>
</evidence>
<dbReference type="Gene3D" id="3.40.50.1110">
    <property type="entry name" value="SGNH hydrolase"/>
    <property type="match status" value="1"/>
</dbReference>
<reference evidence="3" key="1">
    <citation type="submission" date="2023-07" db="EMBL/GenBank/DDBJ databases">
        <title>30 novel species of actinomycetes from the DSMZ collection.</title>
        <authorList>
            <person name="Nouioui I."/>
        </authorList>
    </citation>
    <scope>NUCLEOTIDE SEQUENCE [LARGE SCALE GENOMIC DNA]</scope>
    <source>
        <strain evidence="3">DSM 44917</strain>
    </source>
</reference>
<comment type="caution">
    <text evidence="2">The sequence shown here is derived from an EMBL/GenBank/DDBJ whole genome shotgun (WGS) entry which is preliminary data.</text>
</comment>
<dbReference type="Proteomes" id="UP001183388">
    <property type="component" value="Unassembled WGS sequence"/>
</dbReference>
<accession>A0ABU2LCH9</accession>
<dbReference type="Pfam" id="PF13472">
    <property type="entry name" value="Lipase_GDSL_2"/>
    <property type="match status" value="1"/>
</dbReference>
<dbReference type="PANTHER" id="PTHR37981:SF1">
    <property type="entry name" value="SGNH HYDROLASE-TYPE ESTERASE DOMAIN-CONTAINING PROTEIN"/>
    <property type="match status" value="1"/>
</dbReference>
<organism evidence="2 3">
    <name type="scientific">Streptomyces boetiae</name>
    <dbReference type="NCBI Taxonomy" id="3075541"/>
    <lineage>
        <taxon>Bacteria</taxon>
        <taxon>Bacillati</taxon>
        <taxon>Actinomycetota</taxon>
        <taxon>Actinomycetes</taxon>
        <taxon>Kitasatosporales</taxon>
        <taxon>Streptomycetaceae</taxon>
        <taxon>Streptomyces</taxon>
    </lineage>
</organism>
<keyword evidence="3" id="KW-1185">Reference proteome</keyword>
<gene>
    <name evidence="2" type="ORF">RM780_19975</name>
</gene>
<evidence type="ECO:0000259" key="1">
    <source>
        <dbReference type="Pfam" id="PF13472"/>
    </source>
</evidence>